<proteinExistence type="predicted"/>
<keyword evidence="1" id="KW-1133">Transmembrane helix</keyword>
<name>A0A9W7GR19_HIBTR</name>
<dbReference type="PANTHER" id="PTHR31963:SF16">
    <property type="entry name" value="OS06G0635200 PROTEIN"/>
    <property type="match status" value="1"/>
</dbReference>
<feature type="transmembrane region" description="Helical" evidence="1">
    <location>
        <begin position="429"/>
        <end position="447"/>
    </location>
</feature>
<evidence type="ECO:0000313" key="3">
    <source>
        <dbReference type="Proteomes" id="UP001165190"/>
    </source>
</evidence>
<dbReference type="InterPro" id="IPR021924">
    <property type="entry name" value="DUF3537"/>
</dbReference>
<dbReference type="AlphaFoldDB" id="A0A9W7GR19"/>
<keyword evidence="1" id="KW-0812">Transmembrane</keyword>
<feature type="transmembrane region" description="Helical" evidence="1">
    <location>
        <begin position="204"/>
        <end position="224"/>
    </location>
</feature>
<feature type="transmembrane region" description="Helical" evidence="1">
    <location>
        <begin position="151"/>
        <end position="172"/>
    </location>
</feature>
<accession>A0A9W7GR19</accession>
<dbReference type="PANTHER" id="PTHR31963">
    <property type="entry name" value="RAS GUANINE NUCLEOTIDE EXCHANGE FACTOR K"/>
    <property type="match status" value="1"/>
</dbReference>
<feature type="transmembrane region" description="Helical" evidence="1">
    <location>
        <begin position="111"/>
        <end position="131"/>
    </location>
</feature>
<dbReference type="Pfam" id="PF12056">
    <property type="entry name" value="DUF3537"/>
    <property type="match status" value="2"/>
</dbReference>
<feature type="transmembrane region" description="Helical" evidence="1">
    <location>
        <begin position="236"/>
        <end position="254"/>
    </location>
</feature>
<sequence length="453" mass="51454">MGDSREPLVDRASLFHGVVLLALSDHGFLPRLCPFPPRLQPPSSPAPGLCAGFPSQVGCGFNFDQTPTNPKAFAEPLVDRARFQRTISHAQDEFQTFRTYLRLMCVDQSNIWTTCLSWFSFIVLGLVVPSLSYFLLACSTYDAKHARPYDWVVQLSLSSVSATSFVCLTRFVKKYGLKRFMFFDKLYNESETVRKGYTAQLNRSLKIVSIFVLPCFLAETAYKVWCVACFMELSSWLYRTTVFFLVCVLFHLVCNLQVLRLQDFVQVFQVESDVGSVLIEHLRIRRHLRIISHRFRAYILWCLILITGSQLTSLLITLKATSELNIYKAGELVLCSLTLLTGLYSFDVNDGETPRTPAIHVHQAFPRVGTDGESESEDVGDEEDDLDNNKLIPAYAYSTISYQKRQALVTYFENNRAGITMYGFMLDRGTLHTIFGIELSLVLWLLGKTVVFS</sequence>
<keyword evidence="3" id="KW-1185">Reference proteome</keyword>
<reference evidence="2" key="1">
    <citation type="submission" date="2023-05" db="EMBL/GenBank/DDBJ databases">
        <title>Genome and transcriptome analyses reveal genes involved in the formation of fine ridges on petal epidermal cells in Hibiscus trionum.</title>
        <authorList>
            <person name="Koshimizu S."/>
            <person name="Masuda S."/>
            <person name="Ishii T."/>
            <person name="Shirasu K."/>
            <person name="Hoshino A."/>
            <person name="Arita M."/>
        </authorList>
    </citation>
    <scope>NUCLEOTIDE SEQUENCE</scope>
    <source>
        <strain evidence="2">Hamamatsu line</strain>
    </source>
</reference>
<keyword evidence="1" id="KW-0472">Membrane</keyword>
<protein>
    <submittedName>
        <fullName evidence="2">Uncharacterized protein</fullName>
    </submittedName>
</protein>
<evidence type="ECO:0000313" key="2">
    <source>
        <dbReference type="EMBL" id="GMI63778.1"/>
    </source>
</evidence>
<feature type="transmembrane region" description="Helical" evidence="1">
    <location>
        <begin position="295"/>
        <end position="318"/>
    </location>
</feature>
<evidence type="ECO:0000256" key="1">
    <source>
        <dbReference type="SAM" id="Phobius"/>
    </source>
</evidence>
<gene>
    <name evidence="2" type="ORF">HRI_000047100</name>
</gene>
<dbReference type="Proteomes" id="UP001165190">
    <property type="component" value="Unassembled WGS sequence"/>
</dbReference>
<dbReference type="OrthoDB" id="1916325at2759"/>
<organism evidence="2 3">
    <name type="scientific">Hibiscus trionum</name>
    <name type="common">Flower of an hour</name>
    <dbReference type="NCBI Taxonomy" id="183268"/>
    <lineage>
        <taxon>Eukaryota</taxon>
        <taxon>Viridiplantae</taxon>
        <taxon>Streptophyta</taxon>
        <taxon>Embryophyta</taxon>
        <taxon>Tracheophyta</taxon>
        <taxon>Spermatophyta</taxon>
        <taxon>Magnoliopsida</taxon>
        <taxon>eudicotyledons</taxon>
        <taxon>Gunneridae</taxon>
        <taxon>Pentapetalae</taxon>
        <taxon>rosids</taxon>
        <taxon>malvids</taxon>
        <taxon>Malvales</taxon>
        <taxon>Malvaceae</taxon>
        <taxon>Malvoideae</taxon>
        <taxon>Hibiscus</taxon>
    </lineage>
</organism>
<comment type="caution">
    <text evidence="2">The sequence shown here is derived from an EMBL/GenBank/DDBJ whole genome shotgun (WGS) entry which is preliminary data.</text>
</comment>
<dbReference type="EMBL" id="BSYR01000002">
    <property type="protein sequence ID" value="GMI63778.1"/>
    <property type="molecule type" value="Genomic_DNA"/>
</dbReference>